<dbReference type="SUPFAM" id="SSF52266">
    <property type="entry name" value="SGNH hydrolase"/>
    <property type="match status" value="1"/>
</dbReference>
<evidence type="ECO:0000256" key="2">
    <source>
        <dbReference type="ARBA" id="ARBA00022729"/>
    </source>
</evidence>
<dbReference type="EMBL" id="WOCE01000004">
    <property type="protein sequence ID" value="KAE9614985.1"/>
    <property type="molecule type" value="Genomic_DNA"/>
</dbReference>
<dbReference type="InterPro" id="IPR035669">
    <property type="entry name" value="SGNH_plant_lipase-like"/>
</dbReference>
<keyword evidence="2" id="KW-0732">Signal</keyword>
<evidence type="ECO:0000256" key="1">
    <source>
        <dbReference type="ARBA" id="ARBA00008668"/>
    </source>
</evidence>
<evidence type="ECO:0000313" key="4">
    <source>
        <dbReference type="Proteomes" id="UP000447434"/>
    </source>
</evidence>
<dbReference type="OrthoDB" id="1600564at2759"/>
<keyword evidence="4" id="KW-1185">Reference proteome</keyword>
<proteinExistence type="inferred from homology"/>
<dbReference type="CDD" id="cd01837">
    <property type="entry name" value="SGNH_plant_lipase_like"/>
    <property type="match status" value="1"/>
</dbReference>
<dbReference type="Proteomes" id="UP000447434">
    <property type="component" value="Chromosome 4"/>
</dbReference>
<dbReference type="InterPro" id="IPR001087">
    <property type="entry name" value="GDSL"/>
</dbReference>
<dbReference type="AlphaFoldDB" id="A0A6A5MBM3"/>
<protein>
    <submittedName>
        <fullName evidence="3">Putative triacylglycerol lipase</fullName>
    </submittedName>
</protein>
<dbReference type="PANTHER" id="PTHR45642">
    <property type="entry name" value="GDSL ESTERASE/LIPASE EXL3"/>
    <property type="match status" value="1"/>
</dbReference>
<comment type="caution">
    <text evidence="3">The sequence shown here is derived from an EMBL/GenBank/DDBJ whole genome shotgun (WGS) entry which is preliminary data.</text>
</comment>
<dbReference type="Gene3D" id="3.40.50.1110">
    <property type="entry name" value="SGNH hydrolase"/>
    <property type="match status" value="1"/>
</dbReference>
<gene>
    <name evidence="3" type="ORF">Lalb_Chr04g0250471</name>
</gene>
<dbReference type="GO" id="GO:0016788">
    <property type="term" value="F:hydrolase activity, acting on ester bonds"/>
    <property type="evidence" value="ECO:0007669"/>
    <property type="project" value="InterPro"/>
</dbReference>
<dbReference type="InterPro" id="IPR036514">
    <property type="entry name" value="SGNH_hydro_sf"/>
</dbReference>
<name>A0A6A5MBM3_LUPAL</name>
<dbReference type="PANTHER" id="PTHR45642:SF139">
    <property type="entry name" value="SGNH HYDROLASE-TYPE ESTERASE DOMAIN-CONTAINING PROTEIN"/>
    <property type="match status" value="1"/>
</dbReference>
<reference evidence="4" key="1">
    <citation type="journal article" date="2020" name="Nat. Commun.">
        <title>Genome sequence of the cluster root forming white lupin.</title>
        <authorList>
            <person name="Hufnagel B."/>
            <person name="Marques A."/>
            <person name="Soriano A."/>
            <person name="Marques L."/>
            <person name="Divol F."/>
            <person name="Doumas P."/>
            <person name="Sallet E."/>
            <person name="Mancinotti D."/>
            <person name="Carrere S."/>
            <person name="Marande W."/>
            <person name="Arribat S."/>
            <person name="Keller J."/>
            <person name="Huneau C."/>
            <person name="Blein T."/>
            <person name="Aime D."/>
            <person name="Laguerre M."/>
            <person name="Taylor J."/>
            <person name="Schubert V."/>
            <person name="Nelson M."/>
            <person name="Geu-Flores F."/>
            <person name="Crespi M."/>
            <person name="Gallardo-Guerrero K."/>
            <person name="Delaux P.-M."/>
            <person name="Salse J."/>
            <person name="Berges H."/>
            <person name="Guyot R."/>
            <person name="Gouzy J."/>
            <person name="Peret B."/>
        </authorList>
    </citation>
    <scope>NUCLEOTIDE SEQUENCE [LARGE SCALE GENOMIC DNA]</scope>
    <source>
        <strain evidence="4">cv. Amiga</strain>
    </source>
</reference>
<dbReference type="Pfam" id="PF00657">
    <property type="entry name" value="Lipase_GDSL"/>
    <property type="match status" value="1"/>
</dbReference>
<evidence type="ECO:0000313" key="3">
    <source>
        <dbReference type="EMBL" id="KAE9614985.1"/>
    </source>
</evidence>
<dbReference type="InterPro" id="IPR050592">
    <property type="entry name" value="GDSL_lipolytic_enzyme"/>
</dbReference>
<accession>A0A6A5MBM3</accession>
<sequence length="364" mass="40617">MVSITMKPNSFILLLTILFFLSFPISTSSSSNVSAIFAFGDSTIDSGNNNRFSTLFRGDHLPYGRDFPSHFPTGRFSNGKIATDYLAIILGIKDLLPAYLDTHLTNHDLLTGVSFGSGGSGIDMNTVALARVMDLSTQFELFEESLQRIRRVVGVEKANNIIENALFVVSIGTNDMLYNAYLLPDNMIRYGSISVYQDFLLQNLHSFIQRLYGAGARRIVVAGLPPIGCLPIQVTMSSILPSFHWLHRQCNVQQNTDSEANNYKLHSHIHSLQSMLTPVKLAYFDIYTPIMDMVQYPPKYGFVETLEGCCGTGLLEMGPVCNVFDPICLDPSKYLFWDAVHLTQRGYSILAESGRQYLIPYITS</sequence>
<comment type="similarity">
    <text evidence="1">Belongs to the 'GDSL' lipolytic enzyme family.</text>
</comment>
<organism evidence="3 4">
    <name type="scientific">Lupinus albus</name>
    <name type="common">White lupine</name>
    <name type="synonym">Lupinus termis</name>
    <dbReference type="NCBI Taxonomy" id="3870"/>
    <lineage>
        <taxon>Eukaryota</taxon>
        <taxon>Viridiplantae</taxon>
        <taxon>Streptophyta</taxon>
        <taxon>Embryophyta</taxon>
        <taxon>Tracheophyta</taxon>
        <taxon>Spermatophyta</taxon>
        <taxon>Magnoliopsida</taxon>
        <taxon>eudicotyledons</taxon>
        <taxon>Gunneridae</taxon>
        <taxon>Pentapetalae</taxon>
        <taxon>rosids</taxon>
        <taxon>fabids</taxon>
        <taxon>Fabales</taxon>
        <taxon>Fabaceae</taxon>
        <taxon>Papilionoideae</taxon>
        <taxon>50 kb inversion clade</taxon>
        <taxon>genistoids sensu lato</taxon>
        <taxon>core genistoids</taxon>
        <taxon>Genisteae</taxon>
        <taxon>Lupinus</taxon>
    </lineage>
</organism>